<keyword evidence="2 4" id="KW-0238">DNA-binding</keyword>
<keyword evidence="8" id="KW-1185">Reference proteome</keyword>
<feature type="DNA-binding region" description="H-T-H motif" evidence="4">
    <location>
        <begin position="31"/>
        <end position="50"/>
    </location>
</feature>
<keyword evidence="5" id="KW-0472">Membrane</keyword>
<organism evidence="7 8">
    <name type="scientific">Actinokineospora fastidiosa</name>
    <dbReference type="NCBI Taxonomy" id="1816"/>
    <lineage>
        <taxon>Bacteria</taxon>
        <taxon>Bacillati</taxon>
        <taxon>Actinomycetota</taxon>
        <taxon>Actinomycetes</taxon>
        <taxon>Pseudonocardiales</taxon>
        <taxon>Pseudonocardiaceae</taxon>
        <taxon>Actinokineospora</taxon>
    </lineage>
</organism>
<dbReference type="PANTHER" id="PTHR30055">
    <property type="entry name" value="HTH-TYPE TRANSCRIPTIONAL REGULATOR RUTR"/>
    <property type="match status" value="1"/>
</dbReference>
<evidence type="ECO:0000256" key="5">
    <source>
        <dbReference type="SAM" id="Phobius"/>
    </source>
</evidence>
<dbReference type="SUPFAM" id="SSF46689">
    <property type="entry name" value="Homeodomain-like"/>
    <property type="match status" value="1"/>
</dbReference>
<name>A0A918GE39_9PSEU</name>
<reference evidence="7" key="2">
    <citation type="submission" date="2020-09" db="EMBL/GenBank/DDBJ databases">
        <authorList>
            <person name="Sun Q."/>
            <person name="Ohkuma M."/>
        </authorList>
    </citation>
    <scope>NUCLEOTIDE SEQUENCE</scope>
    <source>
        <strain evidence="7">JCM 3276</strain>
    </source>
</reference>
<evidence type="ECO:0000259" key="6">
    <source>
        <dbReference type="PROSITE" id="PS50977"/>
    </source>
</evidence>
<dbReference type="InterPro" id="IPR050109">
    <property type="entry name" value="HTH-type_TetR-like_transc_reg"/>
</dbReference>
<dbReference type="PROSITE" id="PS50977">
    <property type="entry name" value="HTH_TETR_2"/>
    <property type="match status" value="1"/>
</dbReference>
<dbReference type="EMBL" id="BMRB01000002">
    <property type="protein sequence ID" value="GGS28027.1"/>
    <property type="molecule type" value="Genomic_DNA"/>
</dbReference>
<keyword evidence="5" id="KW-0812">Transmembrane</keyword>
<evidence type="ECO:0000313" key="8">
    <source>
        <dbReference type="Proteomes" id="UP000660680"/>
    </source>
</evidence>
<evidence type="ECO:0000256" key="2">
    <source>
        <dbReference type="ARBA" id="ARBA00023125"/>
    </source>
</evidence>
<dbReference type="PANTHER" id="PTHR30055:SF238">
    <property type="entry name" value="MYCOFACTOCIN BIOSYNTHESIS TRANSCRIPTIONAL REGULATOR MFTR-RELATED"/>
    <property type="match status" value="1"/>
</dbReference>
<protein>
    <submittedName>
        <fullName evidence="7">TetR family transcriptional regulator</fullName>
    </submittedName>
</protein>
<keyword evidence="5" id="KW-1133">Transmembrane helix</keyword>
<dbReference type="InterPro" id="IPR001647">
    <property type="entry name" value="HTH_TetR"/>
</dbReference>
<feature type="transmembrane region" description="Helical" evidence="5">
    <location>
        <begin position="88"/>
        <end position="109"/>
    </location>
</feature>
<evidence type="ECO:0000256" key="1">
    <source>
        <dbReference type="ARBA" id="ARBA00023015"/>
    </source>
</evidence>
<dbReference type="GO" id="GO:0003700">
    <property type="term" value="F:DNA-binding transcription factor activity"/>
    <property type="evidence" value="ECO:0007669"/>
    <property type="project" value="TreeGrafter"/>
</dbReference>
<gene>
    <name evidence="7" type="ORF">GCM10010171_21120</name>
</gene>
<evidence type="ECO:0000313" key="7">
    <source>
        <dbReference type="EMBL" id="GGS28027.1"/>
    </source>
</evidence>
<sequence>MPTGVRITDARTRLFDAAEAVLLRSGPSALTSRAVTDEAGCAKGVLHRHFADFDDFLAALVRDRVARVEDQGAALARRAGTGDVVDNVAAALTELFGSVAAAIVSLLIFRDDLRARLRADTPTGIPLLTEAAAMLADYLARERELGRVAADADPDVLAPTLLGGGHLAYADRDGARPESVRAMVAAVLAGVTRP</sequence>
<dbReference type="Pfam" id="PF00440">
    <property type="entry name" value="TetR_N"/>
    <property type="match status" value="1"/>
</dbReference>
<dbReference type="AlphaFoldDB" id="A0A918GE39"/>
<keyword evidence="1" id="KW-0805">Transcription regulation</keyword>
<comment type="caution">
    <text evidence="7">The sequence shown here is derived from an EMBL/GenBank/DDBJ whole genome shotgun (WGS) entry which is preliminary data.</text>
</comment>
<evidence type="ECO:0000256" key="4">
    <source>
        <dbReference type="PROSITE-ProRule" id="PRU00335"/>
    </source>
</evidence>
<accession>A0A918GE39</accession>
<dbReference type="Proteomes" id="UP000660680">
    <property type="component" value="Unassembled WGS sequence"/>
</dbReference>
<keyword evidence="3" id="KW-0804">Transcription</keyword>
<evidence type="ECO:0000256" key="3">
    <source>
        <dbReference type="ARBA" id="ARBA00023163"/>
    </source>
</evidence>
<dbReference type="GO" id="GO:0000976">
    <property type="term" value="F:transcription cis-regulatory region binding"/>
    <property type="evidence" value="ECO:0007669"/>
    <property type="project" value="TreeGrafter"/>
</dbReference>
<dbReference type="RefSeq" id="WP_189210251.1">
    <property type="nucleotide sequence ID" value="NZ_BMRB01000002.1"/>
</dbReference>
<reference evidence="7" key="1">
    <citation type="journal article" date="2014" name="Int. J. Syst. Evol. Microbiol.">
        <title>Complete genome sequence of Corynebacterium casei LMG S-19264T (=DSM 44701T), isolated from a smear-ripened cheese.</title>
        <authorList>
            <consortium name="US DOE Joint Genome Institute (JGI-PGF)"/>
            <person name="Walter F."/>
            <person name="Albersmeier A."/>
            <person name="Kalinowski J."/>
            <person name="Ruckert C."/>
        </authorList>
    </citation>
    <scope>NUCLEOTIDE SEQUENCE</scope>
    <source>
        <strain evidence="7">JCM 3276</strain>
    </source>
</reference>
<proteinExistence type="predicted"/>
<feature type="domain" description="HTH tetR-type" evidence="6">
    <location>
        <begin position="8"/>
        <end position="68"/>
    </location>
</feature>
<dbReference type="InterPro" id="IPR009057">
    <property type="entry name" value="Homeodomain-like_sf"/>
</dbReference>
<dbReference type="Gene3D" id="1.10.357.10">
    <property type="entry name" value="Tetracycline Repressor, domain 2"/>
    <property type="match status" value="1"/>
</dbReference>